<protein>
    <submittedName>
        <fullName evidence="2">Uncharacterized protein</fullName>
    </submittedName>
</protein>
<feature type="region of interest" description="Disordered" evidence="1">
    <location>
        <begin position="1"/>
        <end position="27"/>
    </location>
</feature>
<gene>
    <name evidence="2" type="ORF">CMC5_022480</name>
</gene>
<dbReference type="KEGG" id="ccro:CMC5_022480"/>
<dbReference type="Proteomes" id="UP000067626">
    <property type="component" value="Chromosome"/>
</dbReference>
<evidence type="ECO:0000313" key="2">
    <source>
        <dbReference type="EMBL" id="AKT38106.1"/>
    </source>
</evidence>
<accession>A0A0K1EB54</accession>
<organism evidence="2 3">
    <name type="scientific">Chondromyces crocatus</name>
    <dbReference type="NCBI Taxonomy" id="52"/>
    <lineage>
        <taxon>Bacteria</taxon>
        <taxon>Pseudomonadati</taxon>
        <taxon>Myxococcota</taxon>
        <taxon>Polyangia</taxon>
        <taxon>Polyangiales</taxon>
        <taxon>Polyangiaceae</taxon>
        <taxon>Chondromyces</taxon>
    </lineage>
</organism>
<sequence length="54" mass="5902">MVDGTASAPMAPARCRRAPDIEPPELFDPTHRLSHGRHDLVLHVSDVFPSTPPC</sequence>
<dbReference type="EMBL" id="CP012159">
    <property type="protein sequence ID" value="AKT38106.1"/>
    <property type="molecule type" value="Genomic_DNA"/>
</dbReference>
<feature type="compositionally biased region" description="Low complexity" evidence="1">
    <location>
        <begin position="1"/>
        <end position="13"/>
    </location>
</feature>
<dbReference type="AlphaFoldDB" id="A0A0K1EB54"/>
<dbReference type="STRING" id="52.CMC5_022480"/>
<evidence type="ECO:0000256" key="1">
    <source>
        <dbReference type="SAM" id="MobiDB-lite"/>
    </source>
</evidence>
<proteinExistence type="predicted"/>
<reference evidence="2 3" key="1">
    <citation type="submission" date="2015-07" db="EMBL/GenBank/DDBJ databases">
        <title>Genome analysis of myxobacterium Chondromyces crocatus Cm c5 reveals a high potential for natural compound synthesis and the genetic basis for the loss of fruiting body formation.</title>
        <authorList>
            <person name="Zaburannyi N."/>
            <person name="Bunk B."/>
            <person name="Maier J."/>
            <person name="Overmann J."/>
            <person name="Mueller R."/>
        </authorList>
    </citation>
    <scope>NUCLEOTIDE SEQUENCE [LARGE SCALE GENOMIC DNA]</scope>
    <source>
        <strain evidence="2 3">Cm c5</strain>
    </source>
</reference>
<keyword evidence="3" id="KW-1185">Reference proteome</keyword>
<evidence type="ECO:0000313" key="3">
    <source>
        <dbReference type="Proteomes" id="UP000067626"/>
    </source>
</evidence>
<name>A0A0K1EB54_CHOCO</name>